<dbReference type="OrthoDB" id="4555778at2"/>
<evidence type="ECO:0000256" key="1">
    <source>
        <dbReference type="SAM" id="SignalP"/>
    </source>
</evidence>
<dbReference type="EMBL" id="WEGI01000008">
    <property type="protein sequence ID" value="MQY28441.1"/>
    <property type="molecule type" value="Genomic_DNA"/>
</dbReference>
<dbReference type="RefSeq" id="WP_153344357.1">
    <property type="nucleotide sequence ID" value="NZ_WEGI01000008.1"/>
</dbReference>
<dbReference type="InterPro" id="IPR058333">
    <property type="entry name" value="DUF8020"/>
</dbReference>
<keyword evidence="1" id="KW-0732">Signal</keyword>
<reference evidence="3 4" key="1">
    <citation type="submission" date="2019-10" db="EMBL/GenBank/DDBJ databases">
        <title>Nocardia macrotermitis sp. nov. and Nocardia aurantia sp. nov., isolated from the gut of fungus growing-termite Macrotermes natalensis.</title>
        <authorList>
            <person name="Benndorf R."/>
            <person name="Schwitalla J."/>
            <person name="Martin K."/>
            <person name="De Beer W."/>
            <person name="Kaster A.-K."/>
            <person name="Vollmers J."/>
            <person name="Poulsen M."/>
            <person name="Beemelmanns C."/>
        </authorList>
    </citation>
    <scope>NUCLEOTIDE SEQUENCE [LARGE SCALE GENOMIC DNA]</scope>
    <source>
        <strain evidence="3 4">RB56</strain>
    </source>
</reference>
<proteinExistence type="predicted"/>
<feature type="signal peptide" evidence="1">
    <location>
        <begin position="1"/>
        <end position="24"/>
    </location>
</feature>
<feature type="domain" description="DUF8020" evidence="2">
    <location>
        <begin position="38"/>
        <end position="106"/>
    </location>
</feature>
<dbReference type="Pfam" id="PF26059">
    <property type="entry name" value="DUF8020"/>
    <property type="match status" value="1"/>
</dbReference>
<organism evidence="3 4">
    <name type="scientific">Nocardia aurantia</name>
    <dbReference type="NCBI Taxonomy" id="2585199"/>
    <lineage>
        <taxon>Bacteria</taxon>
        <taxon>Bacillati</taxon>
        <taxon>Actinomycetota</taxon>
        <taxon>Actinomycetes</taxon>
        <taxon>Mycobacteriales</taxon>
        <taxon>Nocardiaceae</taxon>
        <taxon>Nocardia</taxon>
    </lineage>
</organism>
<protein>
    <recommendedName>
        <fullName evidence="2">DUF8020 domain-containing protein</fullName>
    </recommendedName>
</protein>
<sequence>MRKFTAYAVLMAGALIVASGTSNAGPADPDHRAVELNGIHFTVDRQGDAVVLASPDGLFETVGDSVVIRDPAGNFNDSLPLSYRRDDQVYPIAAEIGDHSVRFTPASTGGHTVADPITPADIARGQELGSATAVAESFTPRDQTALGMFASRVGIGSVVGAVIGAIVGAGLGCVAGAAVGSVSVAVATLLGGVLPGAVVGCVAGVATVGTVGTLAGSALVAGPILLWSAYQYFSTILAPCAAPGTYCVDPAAPAGAK</sequence>
<evidence type="ECO:0000313" key="4">
    <source>
        <dbReference type="Proteomes" id="UP000431401"/>
    </source>
</evidence>
<dbReference type="Proteomes" id="UP000431401">
    <property type="component" value="Unassembled WGS sequence"/>
</dbReference>
<evidence type="ECO:0000259" key="2">
    <source>
        <dbReference type="Pfam" id="PF26059"/>
    </source>
</evidence>
<feature type="chain" id="PRO_5029881769" description="DUF8020 domain-containing protein" evidence="1">
    <location>
        <begin position="25"/>
        <end position="257"/>
    </location>
</feature>
<gene>
    <name evidence="3" type="ORF">NRB56_40250</name>
</gene>
<name>A0A7K0DRS8_9NOCA</name>
<comment type="caution">
    <text evidence="3">The sequence shown here is derived from an EMBL/GenBank/DDBJ whole genome shotgun (WGS) entry which is preliminary data.</text>
</comment>
<keyword evidence="4" id="KW-1185">Reference proteome</keyword>
<accession>A0A7K0DRS8</accession>
<dbReference type="AlphaFoldDB" id="A0A7K0DRS8"/>
<evidence type="ECO:0000313" key="3">
    <source>
        <dbReference type="EMBL" id="MQY28441.1"/>
    </source>
</evidence>